<dbReference type="Pfam" id="PF01740">
    <property type="entry name" value="STAS"/>
    <property type="match status" value="1"/>
</dbReference>
<evidence type="ECO:0000259" key="3">
    <source>
        <dbReference type="PROSITE" id="PS50801"/>
    </source>
</evidence>
<dbReference type="AlphaFoldDB" id="A0A9D1K6S5"/>
<dbReference type="PANTHER" id="PTHR33495:SF2">
    <property type="entry name" value="ANTI-SIGMA FACTOR ANTAGONIST TM_1081-RELATED"/>
    <property type="match status" value="1"/>
</dbReference>
<dbReference type="PANTHER" id="PTHR33495">
    <property type="entry name" value="ANTI-SIGMA FACTOR ANTAGONIST TM_1081-RELATED-RELATED"/>
    <property type="match status" value="1"/>
</dbReference>
<organism evidence="4 5">
    <name type="scientific">Candidatus Alectryocaccomicrobium excrementavium</name>
    <dbReference type="NCBI Taxonomy" id="2840668"/>
    <lineage>
        <taxon>Bacteria</taxon>
        <taxon>Bacillati</taxon>
        <taxon>Bacillota</taxon>
        <taxon>Clostridia</taxon>
        <taxon>Candidatus Alectryocaccomicrobium</taxon>
    </lineage>
</organism>
<dbReference type="Gene3D" id="3.30.750.24">
    <property type="entry name" value="STAS domain"/>
    <property type="match status" value="1"/>
</dbReference>
<dbReference type="Proteomes" id="UP000824140">
    <property type="component" value="Unassembled WGS sequence"/>
</dbReference>
<dbReference type="InterPro" id="IPR003658">
    <property type="entry name" value="Anti-sigma_ant"/>
</dbReference>
<dbReference type="SUPFAM" id="SSF52091">
    <property type="entry name" value="SpoIIaa-like"/>
    <property type="match status" value="1"/>
</dbReference>
<sequence length="102" mass="11625">MLSVEKKKSDLVVRLSGEIDHNAASRMRHELDALMEEEPRIQRLVFDMRGVEFMDSSGIGMLIGRYKLMRRRGGSVAVTGVDRRVDKIFVMAGLYQIIEKLA</sequence>
<name>A0A9D1K6S5_9FIRM</name>
<dbReference type="NCBIfam" id="TIGR00377">
    <property type="entry name" value="ant_ant_sig"/>
    <property type="match status" value="1"/>
</dbReference>
<reference evidence="4" key="2">
    <citation type="journal article" date="2021" name="PeerJ">
        <title>Extensive microbial diversity within the chicken gut microbiome revealed by metagenomics and culture.</title>
        <authorList>
            <person name="Gilroy R."/>
            <person name="Ravi A."/>
            <person name="Getino M."/>
            <person name="Pursley I."/>
            <person name="Horton D.L."/>
            <person name="Alikhan N.F."/>
            <person name="Baker D."/>
            <person name="Gharbi K."/>
            <person name="Hall N."/>
            <person name="Watson M."/>
            <person name="Adriaenssens E.M."/>
            <person name="Foster-Nyarko E."/>
            <person name="Jarju S."/>
            <person name="Secka A."/>
            <person name="Antonio M."/>
            <person name="Oren A."/>
            <person name="Chaudhuri R.R."/>
            <person name="La Ragione R."/>
            <person name="Hildebrand F."/>
            <person name="Pallen M.J."/>
        </authorList>
    </citation>
    <scope>NUCLEOTIDE SEQUENCE</scope>
    <source>
        <strain evidence="4">13766</strain>
    </source>
</reference>
<gene>
    <name evidence="4" type="ORF">IAA84_08140</name>
</gene>
<accession>A0A9D1K6S5</accession>
<comment type="similarity">
    <text evidence="1 2">Belongs to the anti-sigma-factor antagonist family.</text>
</comment>
<evidence type="ECO:0000256" key="2">
    <source>
        <dbReference type="RuleBase" id="RU003749"/>
    </source>
</evidence>
<comment type="caution">
    <text evidence="4">The sequence shown here is derived from an EMBL/GenBank/DDBJ whole genome shotgun (WGS) entry which is preliminary data.</text>
</comment>
<evidence type="ECO:0000313" key="5">
    <source>
        <dbReference type="Proteomes" id="UP000824140"/>
    </source>
</evidence>
<protein>
    <recommendedName>
        <fullName evidence="2">Anti-sigma factor antagonist</fullName>
    </recommendedName>
</protein>
<dbReference type="InterPro" id="IPR036513">
    <property type="entry name" value="STAS_dom_sf"/>
</dbReference>
<dbReference type="GO" id="GO:0043856">
    <property type="term" value="F:anti-sigma factor antagonist activity"/>
    <property type="evidence" value="ECO:0007669"/>
    <property type="project" value="InterPro"/>
</dbReference>
<dbReference type="InterPro" id="IPR002645">
    <property type="entry name" value="STAS_dom"/>
</dbReference>
<dbReference type="CDD" id="cd07043">
    <property type="entry name" value="STAS_anti-anti-sigma_factors"/>
    <property type="match status" value="1"/>
</dbReference>
<feature type="domain" description="STAS" evidence="3">
    <location>
        <begin position="1"/>
        <end position="102"/>
    </location>
</feature>
<dbReference type="PROSITE" id="PS50801">
    <property type="entry name" value="STAS"/>
    <property type="match status" value="1"/>
</dbReference>
<reference evidence="4" key="1">
    <citation type="submission" date="2020-10" db="EMBL/GenBank/DDBJ databases">
        <authorList>
            <person name="Gilroy R."/>
        </authorList>
    </citation>
    <scope>NUCLEOTIDE SEQUENCE</scope>
    <source>
        <strain evidence="4">13766</strain>
    </source>
</reference>
<evidence type="ECO:0000313" key="4">
    <source>
        <dbReference type="EMBL" id="HIS92967.1"/>
    </source>
</evidence>
<evidence type="ECO:0000256" key="1">
    <source>
        <dbReference type="ARBA" id="ARBA00009013"/>
    </source>
</evidence>
<proteinExistence type="inferred from homology"/>
<dbReference type="EMBL" id="DVJN01000163">
    <property type="protein sequence ID" value="HIS92967.1"/>
    <property type="molecule type" value="Genomic_DNA"/>
</dbReference>